<evidence type="ECO:0000313" key="11">
    <source>
        <dbReference type="RefSeq" id="XP_005103967.1"/>
    </source>
</evidence>
<dbReference type="InterPro" id="IPR052954">
    <property type="entry name" value="GPCR-Ligand_Int"/>
</dbReference>
<evidence type="ECO:0000256" key="2">
    <source>
        <dbReference type="ARBA" id="ARBA00022692"/>
    </source>
</evidence>
<dbReference type="PANTHER" id="PTHR46641">
    <property type="entry name" value="FMRFAMIDE RECEPTOR-RELATED"/>
    <property type="match status" value="1"/>
</dbReference>
<sequence>MMFALNTTVTTFLHAALAQTSAAVPINTGYSASTTTSTATTTTTTTATPPSFPYSTPSSDTRQNFSDDYNRTNDLLNWIEDAKSALAPYILVFGIVNNVLTLLTLRQPKLKESPYTYLTALAVADLSALILILIREQEGPSWSWSIYTIYIFYPLVNVAATLGIWVMVLMTLERCIVIHFAFWAHAHCTRYNARVKVVVVFVASVIVNFPRFLWYYVGEPPDTDTKAAAGDSAQAARNVSVLANMANSTEQSNHGSSLASLLGQYVITNSSSTAETPAVTVATTNSTTLAQPKKYVIQSYLYNTEFSRVVTWAHSVLLNFLPVVLLLIFNSFLVYKYKMRSQHERRKKLGIHDNAETMWTREQTRLTVTLIAIVCLFIILVLPSAFADQHVAILFFPTDSEKKNLKQIRIYQHVTNFLMWLNLSLNFLMYSFINAKFRRAFKRMVRQWVIYLRLDRLTYVCRRHCCRLSSGKGSQGQSTCDMEEAEEMAPFNNNWNNRKGHNAKKASNYSVSSKDNNSVTLSLKLDTSVNGQLA</sequence>
<dbReference type="PROSITE" id="PS50262">
    <property type="entry name" value="G_PROTEIN_RECEP_F1_2"/>
    <property type="match status" value="1"/>
</dbReference>
<feature type="transmembrane region" description="Helical" evidence="7">
    <location>
        <begin position="86"/>
        <end position="103"/>
    </location>
</feature>
<feature type="region of interest" description="Disordered" evidence="6">
    <location>
        <begin position="32"/>
        <end position="66"/>
    </location>
</feature>
<keyword evidence="5" id="KW-0807">Transducer</keyword>
<feature type="signal peptide" evidence="8">
    <location>
        <begin position="1"/>
        <end position="23"/>
    </location>
</feature>
<dbReference type="Pfam" id="PF00001">
    <property type="entry name" value="7tm_1"/>
    <property type="match status" value="1"/>
</dbReference>
<dbReference type="InterPro" id="IPR019427">
    <property type="entry name" value="7TM_GPCR_serpentine_rcpt_Srw"/>
</dbReference>
<organism evidence="10 12">
    <name type="scientific">Aplysia californica</name>
    <name type="common">California sea hare</name>
    <dbReference type="NCBI Taxonomy" id="6500"/>
    <lineage>
        <taxon>Eukaryota</taxon>
        <taxon>Metazoa</taxon>
        <taxon>Spiralia</taxon>
        <taxon>Lophotrochozoa</taxon>
        <taxon>Mollusca</taxon>
        <taxon>Gastropoda</taxon>
        <taxon>Heterobranchia</taxon>
        <taxon>Euthyneura</taxon>
        <taxon>Tectipleura</taxon>
        <taxon>Aplysiida</taxon>
        <taxon>Aplysioidea</taxon>
        <taxon>Aplysiidae</taxon>
        <taxon>Aplysia</taxon>
    </lineage>
</organism>
<dbReference type="Gene3D" id="1.20.1070.10">
    <property type="entry name" value="Rhodopsin 7-helix transmembrane proteins"/>
    <property type="match status" value="1"/>
</dbReference>
<feature type="transmembrane region" description="Helical" evidence="7">
    <location>
        <begin position="417"/>
        <end position="437"/>
    </location>
</feature>
<evidence type="ECO:0000256" key="5">
    <source>
        <dbReference type="RuleBase" id="RU000688"/>
    </source>
</evidence>
<feature type="region of interest" description="Disordered" evidence="6">
    <location>
        <begin position="492"/>
        <end position="515"/>
    </location>
</feature>
<evidence type="ECO:0000259" key="9">
    <source>
        <dbReference type="PROSITE" id="PS50262"/>
    </source>
</evidence>
<dbReference type="GeneID" id="101862431"/>
<evidence type="ECO:0000256" key="7">
    <source>
        <dbReference type="SAM" id="Phobius"/>
    </source>
</evidence>
<keyword evidence="4 7" id="KW-0472">Membrane</keyword>
<feature type="transmembrane region" description="Helical" evidence="7">
    <location>
        <begin position="146"/>
        <end position="172"/>
    </location>
</feature>
<evidence type="ECO:0000256" key="3">
    <source>
        <dbReference type="ARBA" id="ARBA00022989"/>
    </source>
</evidence>
<dbReference type="RefSeq" id="XP_035827103.1">
    <property type="nucleotide sequence ID" value="XM_035971210.1"/>
</dbReference>
<dbReference type="PRINTS" id="PR00237">
    <property type="entry name" value="GPCRRHODOPSN"/>
</dbReference>
<feature type="domain" description="G-protein coupled receptors family 1 profile" evidence="9">
    <location>
        <begin position="96"/>
        <end position="430"/>
    </location>
</feature>
<keyword evidence="5" id="KW-0297">G-protein coupled receptor</keyword>
<dbReference type="PROSITE" id="PS00237">
    <property type="entry name" value="G_PROTEIN_RECEP_F1_1"/>
    <property type="match status" value="1"/>
</dbReference>
<dbReference type="Pfam" id="PF10324">
    <property type="entry name" value="7TM_GPCR_Srw"/>
    <property type="match status" value="1"/>
</dbReference>
<dbReference type="RefSeq" id="XP_005103967.1">
    <property type="nucleotide sequence ID" value="XM_005103910.3"/>
</dbReference>
<keyword evidence="8" id="KW-0732">Signal</keyword>
<evidence type="ECO:0000256" key="1">
    <source>
        <dbReference type="ARBA" id="ARBA00004370"/>
    </source>
</evidence>
<name>A0ABM1VXG0_APLCA</name>
<evidence type="ECO:0000313" key="12">
    <source>
        <dbReference type="RefSeq" id="XP_035827103.1"/>
    </source>
</evidence>
<dbReference type="SUPFAM" id="SSF81321">
    <property type="entry name" value="Family A G protein-coupled receptor-like"/>
    <property type="match status" value="2"/>
</dbReference>
<feature type="transmembrane region" description="Helical" evidence="7">
    <location>
        <begin position="316"/>
        <end position="337"/>
    </location>
</feature>
<feature type="compositionally biased region" description="Low complexity" evidence="6">
    <location>
        <begin position="32"/>
        <end position="61"/>
    </location>
</feature>
<accession>A0ABM1VXG0</accession>
<comment type="subcellular location">
    <subcellularLocation>
        <location evidence="1">Membrane</location>
    </subcellularLocation>
</comment>
<keyword evidence="10" id="KW-1185">Reference proteome</keyword>
<dbReference type="Proteomes" id="UP000694888">
    <property type="component" value="Unplaced"/>
</dbReference>
<dbReference type="InterPro" id="IPR000276">
    <property type="entry name" value="GPCR_Rhodpsn"/>
</dbReference>
<dbReference type="PANTHER" id="PTHR46641:SF2">
    <property type="entry name" value="FMRFAMIDE RECEPTOR"/>
    <property type="match status" value="1"/>
</dbReference>
<feature type="transmembrane region" description="Helical" evidence="7">
    <location>
        <begin position="115"/>
        <end position="134"/>
    </location>
</feature>
<comment type="similarity">
    <text evidence="5">Belongs to the G-protein coupled receptor 1 family.</text>
</comment>
<keyword evidence="2 5" id="KW-0812">Transmembrane</keyword>
<dbReference type="CDD" id="cd14978">
    <property type="entry name" value="7tmA_FMRFamide_R-like"/>
    <property type="match status" value="1"/>
</dbReference>
<evidence type="ECO:0000256" key="4">
    <source>
        <dbReference type="ARBA" id="ARBA00023136"/>
    </source>
</evidence>
<dbReference type="InterPro" id="IPR017452">
    <property type="entry name" value="GPCR_Rhodpsn_7TM"/>
</dbReference>
<proteinExistence type="inferred from homology"/>
<keyword evidence="5" id="KW-0675">Receptor</keyword>
<protein>
    <submittedName>
        <fullName evidence="11 12">Uncharacterized protein LOC101862431</fullName>
    </submittedName>
</protein>
<feature type="transmembrane region" description="Helical" evidence="7">
    <location>
        <begin position="193"/>
        <end position="217"/>
    </location>
</feature>
<feature type="chain" id="PRO_5045023437" evidence="8">
    <location>
        <begin position="24"/>
        <end position="534"/>
    </location>
</feature>
<feature type="compositionally biased region" description="Polar residues" evidence="6">
    <location>
        <begin position="505"/>
        <end position="515"/>
    </location>
</feature>
<keyword evidence="3 7" id="KW-1133">Transmembrane helix</keyword>
<evidence type="ECO:0000256" key="8">
    <source>
        <dbReference type="SAM" id="SignalP"/>
    </source>
</evidence>
<evidence type="ECO:0000256" key="6">
    <source>
        <dbReference type="SAM" id="MobiDB-lite"/>
    </source>
</evidence>
<feature type="transmembrane region" description="Helical" evidence="7">
    <location>
        <begin position="366"/>
        <end position="386"/>
    </location>
</feature>
<gene>
    <name evidence="11 12" type="primary">LOC101862431</name>
</gene>
<reference evidence="11 12" key="1">
    <citation type="submission" date="2025-05" db="UniProtKB">
        <authorList>
            <consortium name="RefSeq"/>
        </authorList>
    </citation>
    <scope>IDENTIFICATION</scope>
</reference>
<evidence type="ECO:0000313" key="10">
    <source>
        <dbReference type="Proteomes" id="UP000694888"/>
    </source>
</evidence>